<evidence type="ECO:0000256" key="2">
    <source>
        <dbReference type="ARBA" id="ARBA00004050"/>
    </source>
</evidence>
<evidence type="ECO:0000256" key="15">
    <source>
        <dbReference type="ARBA" id="ARBA00023136"/>
    </source>
</evidence>
<dbReference type="SUPFAM" id="SSF81343">
    <property type="entry name" value="Fumarate reductase respiratory complex transmembrane subunits"/>
    <property type="match status" value="1"/>
</dbReference>
<dbReference type="InterPro" id="IPR000701">
    <property type="entry name" value="SuccDH_FuR_B_TM-su"/>
</dbReference>
<name>A7HT21_PARL1</name>
<dbReference type="eggNOG" id="COG2142">
    <property type="taxonomic scope" value="Bacteria"/>
</dbReference>
<evidence type="ECO:0000256" key="4">
    <source>
        <dbReference type="ARBA" id="ARBA00005163"/>
    </source>
</evidence>
<keyword evidence="18" id="KW-1185">Reference proteome</keyword>
<evidence type="ECO:0000313" key="17">
    <source>
        <dbReference type="EMBL" id="ABS63054.1"/>
    </source>
</evidence>
<evidence type="ECO:0000256" key="7">
    <source>
        <dbReference type="ARBA" id="ARBA00022448"/>
    </source>
</evidence>
<proteinExistence type="predicted"/>
<dbReference type="RefSeq" id="WP_012110331.1">
    <property type="nucleotide sequence ID" value="NC_009719.1"/>
</dbReference>
<dbReference type="OrthoDB" id="9809280at2"/>
<evidence type="ECO:0000256" key="14">
    <source>
        <dbReference type="ARBA" id="ARBA00023004"/>
    </source>
</evidence>
<keyword evidence="8" id="KW-0816">Tricarboxylic acid cycle</keyword>
<comment type="subunit">
    <text evidence="5">Part of an enzyme complex containing four subunits: a flavoprotein, an iron-sulfur protein, plus two membrane-anchoring proteins, SdhC and SdhD.</text>
</comment>
<evidence type="ECO:0000256" key="8">
    <source>
        <dbReference type="ARBA" id="ARBA00022532"/>
    </source>
</evidence>
<evidence type="ECO:0000256" key="13">
    <source>
        <dbReference type="ARBA" id="ARBA00022989"/>
    </source>
</evidence>
<dbReference type="UniPathway" id="UPA00223"/>
<keyword evidence="14" id="KW-0408">Iron</keyword>
<evidence type="ECO:0000256" key="10">
    <source>
        <dbReference type="ARBA" id="ARBA00022692"/>
    </source>
</evidence>
<dbReference type="GO" id="GO:0020037">
    <property type="term" value="F:heme binding"/>
    <property type="evidence" value="ECO:0007669"/>
    <property type="project" value="InterPro"/>
</dbReference>
<dbReference type="Pfam" id="PF01127">
    <property type="entry name" value="Sdh_cyt"/>
    <property type="match status" value="1"/>
</dbReference>
<keyword evidence="9" id="KW-0349">Heme</keyword>
<keyword evidence="13 16" id="KW-1133">Transmembrane helix</keyword>
<gene>
    <name evidence="17" type="ordered locus">Plav_1434</name>
</gene>
<dbReference type="AlphaFoldDB" id="A7HT21"/>
<evidence type="ECO:0000256" key="6">
    <source>
        <dbReference type="ARBA" id="ARBA00019425"/>
    </source>
</evidence>
<keyword evidence="10 16" id="KW-0812">Transmembrane</keyword>
<feature type="transmembrane region" description="Helical" evidence="16">
    <location>
        <begin position="114"/>
        <end position="135"/>
    </location>
</feature>
<keyword evidence="15 16" id="KW-0472">Membrane</keyword>
<keyword evidence="12" id="KW-0249">Electron transport</keyword>
<accession>A7HT21</accession>
<comment type="subcellular location">
    <subcellularLocation>
        <location evidence="3">Membrane</location>
        <topology evidence="3">Multi-pass membrane protein</topology>
    </subcellularLocation>
</comment>
<dbReference type="EMBL" id="CP000774">
    <property type="protein sequence ID" value="ABS63054.1"/>
    <property type="molecule type" value="Genomic_DNA"/>
</dbReference>
<reference evidence="17 18" key="1">
    <citation type="journal article" date="2011" name="Stand. Genomic Sci.">
        <title>Complete genome sequence of Parvibaculum lavamentivorans type strain (DS-1(T)).</title>
        <authorList>
            <person name="Schleheck D."/>
            <person name="Weiss M."/>
            <person name="Pitluck S."/>
            <person name="Bruce D."/>
            <person name="Land M.L."/>
            <person name="Han S."/>
            <person name="Saunders E."/>
            <person name="Tapia R."/>
            <person name="Detter C."/>
            <person name="Brettin T."/>
            <person name="Han J."/>
            <person name="Woyke T."/>
            <person name="Goodwin L."/>
            <person name="Pennacchio L."/>
            <person name="Nolan M."/>
            <person name="Cook A.M."/>
            <person name="Kjelleberg S."/>
            <person name="Thomas T."/>
        </authorList>
    </citation>
    <scope>NUCLEOTIDE SEQUENCE [LARGE SCALE GENOMIC DNA]</scope>
    <source>
        <strain evidence="18">DS-1 / DSM 13023 / NCIMB 13966</strain>
    </source>
</reference>
<dbReference type="InterPro" id="IPR034804">
    <property type="entry name" value="SQR/QFR_C/D"/>
</dbReference>
<keyword evidence="7" id="KW-0813">Transport</keyword>
<protein>
    <recommendedName>
        <fullName evidence="6">Succinate dehydrogenase hydrophobic membrane anchor subunit</fullName>
    </recommendedName>
</protein>
<dbReference type="Gene3D" id="1.20.1300.10">
    <property type="entry name" value="Fumarate reductase/succinate dehydrogenase, transmembrane subunit"/>
    <property type="match status" value="1"/>
</dbReference>
<evidence type="ECO:0000256" key="9">
    <source>
        <dbReference type="ARBA" id="ARBA00022617"/>
    </source>
</evidence>
<dbReference type="NCBIfam" id="TIGR02968">
    <property type="entry name" value="succ_dehyd_anc"/>
    <property type="match status" value="1"/>
</dbReference>
<comment type="function">
    <text evidence="2">Membrane-anchoring subunit of succinate dehydrogenase (SDH).</text>
</comment>
<dbReference type="GO" id="GO:0046872">
    <property type="term" value="F:metal ion binding"/>
    <property type="evidence" value="ECO:0007669"/>
    <property type="project" value="UniProtKB-KW"/>
</dbReference>
<dbReference type="STRING" id="402881.Plav_1434"/>
<organism evidence="17 18">
    <name type="scientific">Parvibaculum lavamentivorans (strain DS-1 / DSM 13023 / NCIMB 13966)</name>
    <dbReference type="NCBI Taxonomy" id="402881"/>
    <lineage>
        <taxon>Bacteria</taxon>
        <taxon>Pseudomonadati</taxon>
        <taxon>Pseudomonadota</taxon>
        <taxon>Alphaproteobacteria</taxon>
        <taxon>Hyphomicrobiales</taxon>
        <taxon>Parvibaculaceae</taxon>
        <taxon>Parvibaculum</taxon>
    </lineage>
</organism>
<dbReference type="InterPro" id="IPR014312">
    <property type="entry name" value="Succ_DH_anchor"/>
</dbReference>
<dbReference type="HOGENOM" id="CLU_151315_0_0_5"/>
<evidence type="ECO:0000256" key="1">
    <source>
        <dbReference type="ARBA" id="ARBA00001971"/>
    </source>
</evidence>
<evidence type="ECO:0000256" key="5">
    <source>
        <dbReference type="ARBA" id="ARBA00011558"/>
    </source>
</evidence>
<evidence type="ECO:0000256" key="11">
    <source>
        <dbReference type="ARBA" id="ARBA00022723"/>
    </source>
</evidence>
<dbReference type="CDD" id="cd03495">
    <property type="entry name" value="SQR_TypeC_SdhD_like"/>
    <property type="match status" value="1"/>
</dbReference>
<dbReference type="GO" id="GO:0006099">
    <property type="term" value="P:tricarboxylic acid cycle"/>
    <property type="evidence" value="ECO:0007669"/>
    <property type="project" value="UniProtKB-UniPathway"/>
</dbReference>
<evidence type="ECO:0000313" key="18">
    <source>
        <dbReference type="Proteomes" id="UP000006377"/>
    </source>
</evidence>
<evidence type="ECO:0000256" key="3">
    <source>
        <dbReference type="ARBA" id="ARBA00004141"/>
    </source>
</evidence>
<evidence type="ECO:0000256" key="12">
    <source>
        <dbReference type="ARBA" id="ARBA00022982"/>
    </source>
</evidence>
<dbReference type="Proteomes" id="UP000006377">
    <property type="component" value="Chromosome"/>
</dbReference>
<feature type="transmembrane region" description="Helical" evidence="16">
    <location>
        <begin position="74"/>
        <end position="93"/>
    </location>
</feature>
<evidence type="ECO:0000256" key="16">
    <source>
        <dbReference type="SAM" id="Phobius"/>
    </source>
</evidence>
<dbReference type="GO" id="GO:0016020">
    <property type="term" value="C:membrane"/>
    <property type="evidence" value="ECO:0007669"/>
    <property type="project" value="UniProtKB-SubCell"/>
</dbReference>
<comment type="cofactor">
    <cofactor evidence="1">
        <name>heme</name>
        <dbReference type="ChEBI" id="CHEBI:30413"/>
    </cofactor>
</comment>
<sequence>MADTHKTASAATKPANDMRTPLARVLHLGSAKSGTQDHIRQRLTAVAIAPLSLFFLVLLVALTGADYETARSWLANPLVGILALCLIVAAIIHMRIGMQIVIEDYVIAPGLKHLSILANTFFSYGVGLACLYAVLKLAFGS</sequence>
<feature type="transmembrane region" description="Helical" evidence="16">
    <location>
        <begin position="43"/>
        <end position="62"/>
    </location>
</feature>
<dbReference type="KEGG" id="pla:Plav_1434"/>
<comment type="pathway">
    <text evidence="4">Carbohydrate metabolism; tricarboxylic acid cycle.</text>
</comment>
<keyword evidence="11" id="KW-0479">Metal-binding</keyword>